<evidence type="ECO:0000256" key="1">
    <source>
        <dbReference type="SAM" id="Phobius"/>
    </source>
</evidence>
<keyword evidence="1" id="KW-1133">Transmembrane helix</keyword>
<gene>
    <name evidence="2" type="ORF">H7E68_03555</name>
</gene>
<accession>A0A7X0SA44</accession>
<feature type="transmembrane region" description="Helical" evidence="1">
    <location>
        <begin position="12"/>
        <end position="33"/>
    </location>
</feature>
<protein>
    <recommendedName>
        <fullName evidence="4">Membrane protein YczE</fullName>
    </recommendedName>
</protein>
<dbReference type="AlphaFoldDB" id="A0A7X0SA44"/>
<dbReference type="PANTHER" id="PTHR40078">
    <property type="entry name" value="INTEGRAL MEMBRANE PROTEIN-RELATED"/>
    <property type="match status" value="1"/>
</dbReference>
<dbReference type="Proteomes" id="UP000585258">
    <property type="component" value="Unassembled WGS sequence"/>
</dbReference>
<name>A0A7X0SA44_9CLOT</name>
<evidence type="ECO:0008006" key="4">
    <source>
        <dbReference type="Google" id="ProtNLM"/>
    </source>
</evidence>
<dbReference type="RefSeq" id="WP_185163550.1">
    <property type="nucleotide sequence ID" value="NZ_JACKWY010000002.1"/>
</dbReference>
<sequence>MEKSTMPTLFKRITFYLIGICAIGFGVAAIINAQQGAGAFDAFIVGVASKTGLTIGVSMNIVAVTFLLVAAVIEKKIPRFLSLITSVLVGIIIDFCMLVIFKDISINNHFWQWVLLISSTVVLSAGISFAISSTMPLSPADVPVIIMNQKFGIKLVTSKLIFDGIMLILAILLGGPVGIGTIIVTLGTGPLIQILTPYTKQWMDNN</sequence>
<feature type="transmembrane region" description="Helical" evidence="1">
    <location>
        <begin position="80"/>
        <end position="101"/>
    </location>
</feature>
<dbReference type="EMBL" id="JACKWY010000002">
    <property type="protein sequence ID" value="MBB6713814.1"/>
    <property type="molecule type" value="Genomic_DNA"/>
</dbReference>
<evidence type="ECO:0000313" key="2">
    <source>
        <dbReference type="EMBL" id="MBB6713814.1"/>
    </source>
</evidence>
<feature type="transmembrane region" description="Helical" evidence="1">
    <location>
        <begin position="113"/>
        <end position="131"/>
    </location>
</feature>
<organism evidence="2 3">
    <name type="scientific">Clostridium gasigenes</name>
    <dbReference type="NCBI Taxonomy" id="94869"/>
    <lineage>
        <taxon>Bacteria</taxon>
        <taxon>Bacillati</taxon>
        <taxon>Bacillota</taxon>
        <taxon>Clostridia</taxon>
        <taxon>Eubacteriales</taxon>
        <taxon>Clostridiaceae</taxon>
        <taxon>Clostridium</taxon>
    </lineage>
</organism>
<dbReference type="InterPro" id="IPR038750">
    <property type="entry name" value="YczE/YyaS-like"/>
</dbReference>
<comment type="caution">
    <text evidence="2">The sequence shown here is derived from an EMBL/GenBank/DDBJ whole genome shotgun (WGS) entry which is preliminary data.</text>
</comment>
<dbReference type="Pfam" id="PF19700">
    <property type="entry name" value="DUF6198"/>
    <property type="match status" value="1"/>
</dbReference>
<reference evidence="2 3" key="1">
    <citation type="submission" date="2020-08" db="EMBL/GenBank/DDBJ databases">
        <title>Clostridia isolated from Swiss meat.</title>
        <authorList>
            <person name="Wambui J."/>
            <person name="Stevens M.J.A."/>
            <person name="Stephan R."/>
        </authorList>
    </citation>
    <scope>NUCLEOTIDE SEQUENCE [LARGE SCALE GENOMIC DNA]</scope>
    <source>
        <strain evidence="2 3">CM001</strain>
    </source>
</reference>
<keyword evidence="1" id="KW-0472">Membrane</keyword>
<feature type="transmembrane region" description="Helical" evidence="1">
    <location>
        <begin position="53"/>
        <end position="73"/>
    </location>
</feature>
<evidence type="ECO:0000313" key="3">
    <source>
        <dbReference type="Proteomes" id="UP000585258"/>
    </source>
</evidence>
<keyword evidence="1" id="KW-0812">Transmembrane</keyword>
<proteinExistence type="predicted"/>
<dbReference type="PANTHER" id="PTHR40078:SF1">
    <property type="entry name" value="INTEGRAL MEMBRANE PROTEIN"/>
    <property type="match status" value="1"/>
</dbReference>